<sequence>MIASVIGRTFLEAFNEKYDLALTAKEFFNEHYFKMFFNHSKYMQWITNSPFVQMKAGQKPHLLNTEERYEKLLNLHNKVISGKPEASIAIGFPASEESEFASTSGLVSDIVIPSDEEDIYLSWIGSGLGIGVAGGYSIFFDQPDILLRIFDGWSVYREYLNEPTLDKLRGNQINTWNGQWLTFAYGNDFRENFDFARLQGLRIFQSDGDGVEVNTVNWAKLFFSISQKFPNESFTGYIYSLGQTNKTIGFVPFQFKSGTELKYVYRKIFSSDHQIKASDFESLFGIHIKRACELGSIGLQALRPERLKSFFGNSSNLSFKKEEDTLLYHAFKTWLVTMLSKNKEEIKDYTIELARAVLKYRNTGKGNSRITLVEKELFESKSKKDFIQSLTTMIDDVDQEDLVYFKNLKDEIHLMTNEEFTYFCTLLKFDYSYLKRQN</sequence>
<evidence type="ECO:0000313" key="1">
    <source>
        <dbReference type="EMBL" id="TKK66630.1"/>
    </source>
</evidence>
<accession>A0A4U3KW48</accession>
<dbReference type="Proteomes" id="UP000305848">
    <property type="component" value="Unassembled WGS sequence"/>
</dbReference>
<name>A0A4U3KW48_9BACT</name>
<proteinExistence type="predicted"/>
<dbReference type="EMBL" id="SZQL01000014">
    <property type="protein sequence ID" value="TKK66630.1"/>
    <property type="molecule type" value="Genomic_DNA"/>
</dbReference>
<gene>
    <name evidence="1" type="ORF">FC093_16470</name>
</gene>
<keyword evidence="2" id="KW-1185">Reference proteome</keyword>
<protein>
    <submittedName>
        <fullName evidence="1">Uncharacterized protein</fullName>
    </submittedName>
</protein>
<dbReference type="AlphaFoldDB" id="A0A4U3KW48"/>
<organism evidence="1 2">
    <name type="scientific">Ilyomonas limi</name>
    <dbReference type="NCBI Taxonomy" id="2575867"/>
    <lineage>
        <taxon>Bacteria</taxon>
        <taxon>Pseudomonadati</taxon>
        <taxon>Bacteroidota</taxon>
        <taxon>Chitinophagia</taxon>
        <taxon>Chitinophagales</taxon>
        <taxon>Chitinophagaceae</taxon>
        <taxon>Ilyomonas</taxon>
    </lineage>
</organism>
<comment type="caution">
    <text evidence="1">The sequence shown here is derived from an EMBL/GenBank/DDBJ whole genome shotgun (WGS) entry which is preliminary data.</text>
</comment>
<dbReference type="OrthoDB" id="5422541at2"/>
<evidence type="ECO:0000313" key="2">
    <source>
        <dbReference type="Proteomes" id="UP000305848"/>
    </source>
</evidence>
<reference evidence="1 2" key="1">
    <citation type="submission" date="2019-05" db="EMBL/GenBank/DDBJ databases">
        <title>Panacibacter sp. strain 17mud1-8 Genome sequencing and assembly.</title>
        <authorList>
            <person name="Chhetri G."/>
        </authorList>
    </citation>
    <scope>NUCLEOTIDE SEQUENCE [LARGE SCALE GENOMIC DNA]</scope>
    <source>
        <strain evidence="1 2">17mud1-8</strain>
    </source>
</reference>
<dbReference type="RefSeq" id="WP_137262903.1">
    <property type="nucleotide sequence ID" value="NZ_SZQL01000014.1"/>
</dbReference>